<comment type="caution">
    <text evidence="2">The sequence shown here is derived from an EMBL/GenBank/DDBJ whole genome shotgun (WGS) entry which is preliminary data.</text>
</comment>
<evidence type="ECO:0000313" key="2">
    <source>
        <dbReference type="EMBL" id="TNN52993.1"/>
    </source>
</evidence>
<evidence type="ECO:0000256" key="1">
    <source>
        <dbReference type="SAM" id="MobiDB-lite"/>
    </source>
</evidence>
<evidence type="ECO:0000313" key="3">
    <source>
        <dbReference type="Proteomes" id="UP000314294"/>
    </source>
</evidence>
<name>A0A4Z2GJC9_9TELE</name>
<protein>
    <submittedName>
        <fullName evidence="2">Uncharacterized protein</fullName>
    </submittedName>
</protein>
<accession>A0A4Z2GJC9</accession>
<sequence>MLLMKRSSWQRRKLRSSSSSSMRFWSQAFFSRVTYRLERWKLAEGLQTGNASPDRLEETEKVDNTRK</sequence>
<keyword evidence="3" id="KW-1185">Reference proteome</keyword>
<reference evidence="2 3" key="1">
    <citation type="submission" date="2019-03" db="EMBL/GenBank/DDBJ databases">
        <title>First draft genome of Liparis tanakae, snailfish: a comprehensive survey of snailfish specific genes.</title>
        <authorList>
            <person name="Kim W."/>
            <person name="Song I."/>
            <person name="Jeong J.-H."/>
            <person name="Kim D."/>
            <person name="Kim S."/>
            <person name="Ryu S."/>
            <person name="Song J.Y."/>
            <person name="Lee S.K."/>
        </authorList>
    </citation>
    <scope>NUCLEOTIDE SEQUENCE [LARGE SCALE GENOMIC DNA]</scope>
    <source>
        <tissue evidence="2">Muscle</tissue>
    </source>
</reference>
<dbReference type="Proteomes" id="UP000314294">
    <property type="component" value="Unassembled WGS sequence"/>
</dbReference>
<proteinExistence type="predicted"/>
<dbReference type="EMBL" id="SRLO01000530">
    <property type="protein sequence ID" value="TNN52993.1"/>
    <property type="molecule type" value="Genomic_DNA"/>
</dbReference>
<gene>
    <name evidence="2" type="ORF">EYF80_036792</name>
</gene>
<feature type="region of interest" description="Disordered" evidence="1">
    <location>
        <begin position="48"/>
        <end position="67"/>
    </location>
</feature>
<feature type="compositionally biased region" description="Basic and acidic residues" evidence="1">
    <location>
        <begin position="54"/>
        <end position="67"/>
    </location>
</feature>
<dbReference type="AlphaFoldDB" id="A0A4Z2GJC9"/>
<organism evidence="2 3">
    <name type="scientific">Liparis tanakae</name>
    <name type="common">Tanaka's snailfish</name>
    <dbReference type="NCBI Taxonomy" id="230148"/>
    <lineage>
        <taxon>Eukaryota</taxon>
        <taxon>Metazoa</taxon>
        <taxon>Chordata</taxon>
        <taxon>Craniata</taxon>
        <taxon>Vertebrata</taxon>
        <taxon>Euteleostomi</taxon>
        <taxon>Actinopterygii</taxon>
        <taxon>Neopterygii</taxon>
        <taxon>Teleostei</taxon>
        <taxon>Neoteleostei</taxon>
        <taxon>Acanthomorphata</taxon>
        <taxon>Eupercaria</taxon>
        <taxon>Perciformes</taxon>
        <taxon>Cottioidei</taxon>
        <taxon>Cottales</taxon>
        <taxon>Liparidae</taxon>
        <taxon>Liparis</taxon>
    </lineage>
</organism>